<dbReference type="InterPro" id="IPR020904">
    <property type="entry name" value="Sc_DH/Rdtase_CS"/>
</dbReference>
<dbReference type="RefSeq" id="WP_155114441.1">
    <property type="nucleotide sequence ID" value="NZ_CP125360.1"/>
</dbReference>
<dbReference type="Gene3D" id="3.40.50.720">
    <property type="entry name" value="NAD(P)-binding Rossmann-like Domain"/>
    <property type="match status" value="1"/>
</dbReference>
<dbReference type="Proteomes" id="UP001237475">
    <property type="component" value="Chromosome"/>
</dbReference>
<protein>
    <submittedName>
        <fullName evidence="3">SDR family oxidoreductase</fullName>
        <ecNumber evidence="3">1.-.-.-</ecNumber>
    </submittedName>
</protein>
<evidence type="ECO:0000313" key="4">
    <source>
        <dbReference type="Proteomes" id="UP001237475"/>
    </source>
</evidence>
<dbReference type="SUPFAM" id="SSF51735">
    <property type="entry name" value="NAD(P)-binding Rossmann-fold domains"/>
    <property type="match status" value="1"/>
</dbReference>
<evidence type="ECO:0000313" key="3">
    <source>
        <dbReference type="EMBL" id="WHM79672.1"/>
    </source>
</evidence>
<dbReference type="Pfam" id="PF13561">
    <property type="entry name" value="adh_short_C2"/>
    <property type="match status" value="1"/>
</dbReference>
<dbReference type="EC" id="1.-.-.-" evidence="3"/>
<dbReference type="GO" id="GO:0016491">
    <property type="term" value="F:oxidoreductase activity"/>
    <property type="evidence" value="ECO:0007669"/>
    <property type="project" value="UniProtKB-KW"/>
</dbReference>
<sequence>MNIQKNITKTVLVTGSSKGIGKQIAQDFEKNGHTVIYHGSSNSSFEKFNCKKTILDLRDTSNVVKWYSDIFKEYNGIDVLILNAGIGVPETDIFDVNSEYLDDLIKVNMISQIYIATQHLKLVQQYNITGTCIIFISSNAGIYPRSKFPLYSMTKNAIAYYLEILSKEFSKHRTRINIVAPGSIKTEMTDNAISNFSKENNVSDKEAEIRLYSHINSMKRMGSVKEVSDLVQFLASDKASFINGEIIKVNGGYYFE</sequence>
<accession>A0AB38Y2W5</accession>
<gene>
    <name evidence="3" type="ORF">OPT59_02930</name>
</gene>
<dbReference type="PANTHER" id="PTHR43639:SF1">
    <property type="entry name" value="SHORT-CHAIN DEHYDROGENASE_REDUCTASE FAMILY PROTEIN"/>
    <property type="match status" value="1"/>
</dbReference>
<dbReference type="PRINTS" id="PR00081">
    <property type="entry name" value="GDHRDH"/>
</dbReference>
<dbReference type="InterPro" id="IPR002347">
    <property type="entry name" value="SDR_fam"/>
</dbReference>
<dbReference type="EMBL" id="CP125360">
    <property type="protein sequence ID" value="WHM79672.1"/>
    <property type="molecule type" value="Genomic_DNA"/>
</dbReference>
<proteinExistence type="inferred from homology"/>
<evidence type="ECO:0000256" key="2">
    <source>
        <dbReference type="ARBA" id="ARBA00023002"/>
    </source>
</evidence>
<dbReference type="PANTHER" id="PTHR43639">
    <property type="entry name" value="OXIDOREDUCTASE, SHORT-CHAIN DEHYDROGENASE/REDUCTASE FAMILY (AFU_ORTHOLOGUE AFUA_5G02870)"/>
    <property type="match status" value="1"/>
</dbReference>
<keyword evidence="2 3" id="KW-0560">Oxidoreductase</keyword>
<dbReference type="PROSITE" id="PS00061">
    <property type="entry name" value="ADH_SHORT"/>
    <property type="match status" value="1"/>
</dbReference>
<dbReference type="InterPro" id="IPR036291">
    <property type="entry name" value="NAD(P)-bd_dom_sf"/>
</dbReference>
<dbReference type="AlphaFoldDB" id="A0AB38Y2W5"/>
<evidence type="ECO:0000256" key="1">
    <source>
        <dbReference type="ARBA" id="ARBA00006484"/>
    </source>
</evidence>
<name>A0AB38Y2W5_STREQ</name>
<dbReference type="CDD" id="cd05233">
    <property type="entry name" value="SDR_c"/>
    <property type="match status" value="1"/>
</dbReference>
<organism evidence="3 4">
    <name type="scientific">Streptococcus dysgalactiae subsp. equisimilis</name>
    <name type="common">Streptococcus equisimilis</name>
    <dbReference type="NCBI Taxonomy" id="119602"/>
    <lineage>
        <taxon>Bacteria</taxon>
        <taxon>Bacillati</taxon>
        <taxon>Bacillota</taxon>
        <taxon>Bacilli</taxon>
        <taxon>Lactobacillales</taxon>
        <taxon>Streptococcaceae</taxon>
        <taxon>Streptococcus</taxon>
    </lineage>
</organism>
<comment type="similarity">
    <text evidence="1">Belongs to the short-chain dehydrogenases/reductases (SDR) family.</text>
</comment>
<reference evidence="3" key="1">
    <citation type="submission" date="2023-04" db="EMBL/GenBank/DDBJ databases">
        <title>Complete genomes of S. dygalactiae subsp equisimilis isolates causing bacteremia in cancer patients.</title>
        <authorList>
            <person name="Anand S."/>
            <person name="Arias J."/>
            <person name="Delafuente J."/>
            <person name="Elgamal H."/>
            <person name="Prevost T."/>
            <person name="Liu X."/>
            <person name="Kalia A."/>
        </authorList>
    </citation>
    <scope>NUCLEOTIDE SEQUENCE</scope>
    <source>
        <strain evidence="3">UT_120444</strain>
    </source>
</reference>